<feature type="compositionally biased region" description="Basic and acidic residues" evidence="1">
    <location>
        <begin position="60"/>
        <end position="74"/>
    </location>
</feature>
<name>A0ABS2SXT4_9BACI</name>
<feature type="compositionally biased region" description="Basic and acidic residues" evidence="1">
    <location>
        <begin position="119"/>
        <end position="128"/>
    </location>
</feature>
<feature type="region of interest" description="Disordered" evidence="1">
    <location>
        <begin position="60"/>
        <end position="144"/>
    </location>
</feature>
<evidence type="ECO:0000313" key="3">
    <source>
        <dbReference type="Proteomes" id="UP001179280"/>
    </source>
</evidence>
<feature type="compositionally biased region" description="Polar residues" evidence="1">
    <location>
        <begin position="75"/>
        <end position="95"/>
    </location>
</feature>
<protein>
    <submittedName>
        <fullName evidence="2">Uncharacterized protein</fullName>
    </submittedName>
</protein>
<evidence type="ECO:0000256" key="1">
    <source>
        <dbReference type="SAM" id="MobiDB-lite"/>
    </source>
</evidence>
<proteinExistence type="predicted"/>
<evidence type="ECO:0000313" key="2">
    <source>
        <dbReference type="EMBL" id="MBM7840349.1"/>
    </source>
</evidence>
<keyword evidence="3" id="KW-1185">Reference proteome</keyword>
<dbReference type="Proteomes" id="UP001179280">
    <property type="component" value="Unassembled WGS sequence"/>
</dbReference>
<gene>
    <name evidence="2" type="ORF">JOC54_003630</name>
</gene>
<dbReference type="EMBL" id="JAFBCV010000013">
    <property type="protein sequence ID" value="MBM7840349.1"/>
    <property type="molecule type" value="Genomic_DNA"/>
</dbReference>
<comment type="caution">
    <text evidence="2">The sequence shown here is derived from an EMBL/GenBank/DDBJ whole genome shotgun (WGS) entry which is preliminary data.</text>
</comment>
<reference evidence="2" key="1">
    <citation type="submission" date="2021-01" db="EMBL/GenBank/DDBJ databases">
        <title>Genomic Encyclopedia of Type Strains, Phase IV (KMG-IV): sequencing the most valuable type-strain genomes for metagenomic binning, comparative biology and taxonomic classification.</title>
        <authorList>
            <person name="Goeker M."/>
        </authorList>
    </citation>
    <scope>NUCLEOTIDE SEQUENCE</scope>
    <source>
        <strain evidence="2">DSM 21943</strain>
    </source>
</reference>
<sequence>MNQPTTRLTTVQLQQRLIHAQAEIAKLKKELERYKNDYHYSMIDELSNENEQLHLLYEELKAKSDVNENQHQKPSEPTSSKSQASLPVQENSTTKPAEPVEAEDPVDSVFINSSTSAKKNQEAEKNQDETSSWFSRSIKTRSKK</sequence>
<accession>A0ABS2SXT4</accession>
<dbReference type="RefSeq" id="WP_204467901.1">
    <property type="nucleotide sequence ID" value="NZ_JAFBCV010000013.1"/>
</dbReference>
<organism evidence="2 3">
    <name type="scientific">Shouchella xiaoxiensis</name>
    <dbReference type="NCBI Taxonomy" id="766895"/>
    <lineage>
        <taxon>Bacteria</taxon>
        <taxon>Bacillati</taxon>
        <taxon>Bacillota</taxon>
        <taxon>Bacilli</taxon>
        <taxon>Bacillales</taxon>
        <taxon>Bacillaceae</taxon>
        <taxon>Shouchella</taxon>
    </lineage>
</organism>